<reference evidence="3" key="1">
    <citation type="submission" date="2021-06" db="EMBL/GenBank/DDBJ databases">
        <authorList>
            <person name="Hodson N. C."/>
            <person name="Mongue J. A."/>
            <person name="Jaron S. K."/>
        </authorList>
    </citation>
    <scope>NUCLEOTIDE SEQUENCE</scope>
</reference>
<keyword evidence="1" id="KW-1133">Transmembrane helix</keyword>
<evidence type="ECO:0000256" key="1">
    <source>
        <dbReference type="SAM" id="Phobius"/>
    </source>
</evidence>
<dbReference type="Pfam" id="PF00561">
    <property type="entry name" value="Abhydrolase_1"/>
    <property type="match status" value="1"/>
</dbReference>
<feature type="domain" description="AB hydrolase-1" evidence="2">
    <location>
        <begin position="90"/>
        <end position="329"/>
    </location>
</feature>
<keyword evidence="4" id="KW-1185">Reference proteome</keyword>
<dbReference type="AlphaFoldDB" id="A0A8J2JQR7"/>
<accession>A0A8J2JQR7</accession>
<protein>
    <recommendedName>
        <fullName evidence="2">AB hydrolase-1 domain-containing protein</fullName>
    </recommendedName>
</protein>
<dbReference type="InterPro" id="IPR000073">
    <property type="entry name" value="AB_hydrolase_1"/>
</dbReference>
<evidence type="ECO:0000313" key="3">
    <source>
        <dbReference type="EMBL" id="CAG7719594.1"/>
    </source>
</evidence>
<name>A0A8J2JQR7_9HEXA</name>
<evidence type="ECO:0000259" key="2">
    <source>
        <dbReference type="Pfam" id="PF00561"/>
    </source>
</evidence>
<proteinExistence type="predicted"/>
<keyword evidence="1" id="KW-0472">Membrane</keyword>
<dbReference type="EMBL" id="CAJVCH010062728">
    <property type="protein sequence ID" value="CAG7719594.1"/>
    <property type="molecule type" value="Genomic_DNA"/>
</dbReference>
<organism evidence="3 4">
    <name type="scientific">Allacma fusca</name>
    <dbReference type="NCBI Taxonomy" id="39272"/>
    <lineage>
        <taxon>Eukaryota</taxon>
        <taxon>Metazoa</taxon>
        <taxon>Ecdysozoa</taxon>
        <taxon>Arthropoda</taxon>
        <taxon>Hexapoda</taxon>
        <taxon>Collembola</taxon>
        <taxon>Symphypleona</taxon>
        <taxon>Sminthuridae</taxon>
        <taxon>Allacma</taxon>
    </lineage>
</organism>
<comment type="caution">
    <text evidence="3">The sequence shown here is derived from an EMBL/GenBank/DDBJ whole genome shotgun (WGS) entry which is preliminary data.</text>
</comment>
<dbReference type="PANTHER" id="PTHR43329">
    <property type="entry name" value="EPOXIDE HYDROLASE"/>
    <property type="match status" value="1"/>
</dbReference>
<sequence length="416" mass="48443">MWYRIQDFKDSVLAYIINLIKFYFFVGLYSIKYVGLHFYNLVLHPKRYTQTKVSVPPPCLSNEINGQHQYVKLQKHKFHYVEKGDRTNRLVLLIHGYPEFWYSWRFQLQKLSSYYHVVAIDMKGYGDSDKPLSRNEYNIDVVTQELRDFLTAIGSQKCTLITHGQGGILGWNFISKYPDLVDNYISISSPHPTSFLQELELNRVPQTGWHYFCQLPYVPEKEVMKQDMAIFDTIFSRMLNNKRGNMTQEDLEAFKYTFSRKEDWVGPLNYIRALLKPQMYLGHTRKVRVPTLFIVGNADPFISLEMICKSSEYVDNFTLKIVEGGGHFLPQEMPNYINSIILDFLKLPEVQLPTREFPTDQSIIKKMFGAGRTVVTSTVNYGNQALQVWSNSMEVVSQGVSLGKKVNSYKDKVFLI</sequence>
<dbReference type="GO" id="GO:0004301">
    <property type="term" value="F:epoxide hydrolase activity"/>
    <property type="evidence" value="ECO:0007669"/>
    <property type="project" value="UniProtKB-ARBA"/>
</dbReference>
<evidence type="ECO:0000313" key="4">
    <source>
        <dbReference type="Proteomes" id="UP000708208"/>
    </source>
</evidence>
<dbReference type="OrthoDB" id="408373at2759"/>
<feature type="transmembrane region" description="Helical" evidence="1">
    <location>
        <begin position="12"/>
        <end position="31"/>
    </location>
</feature>
<dbReference type="Proteomes" id="UP000708208">
    <property type="component" value="Unassembled WGS sequence"/>
</dbReference>
<keyword evidence="1" id="KW-0812">Transmembrane</keyword>
<gene>
    <name evidence="3" type="ORF">AFUS01_LOCUS8912</name>
</gene>